<evidence type="ECO:0000313" key="7">
    <source>
        <dbReference type="Proteomes" id="UP000694545"/>
    </source>
</evidence>
<reference evidence="6" key="2">
    <citation type="submission" date="2025-09" db="UniProtKB">
        <authorList>
            <consortium name="Ensembl"/>
        </authorList>
    </citation>
    <scope>IDENTIFICATION</scope>
</reference>
<dbReference type="InterPro" id="IPR029063">
    <property type="entry name" value="SAM-dependent_MTases_sf"/>
</dbReference>
<evidence type="ECO:0000256" key="1">
    <source>
        <dbReference type="ARBA" id="ARBA00005511"/>
    </source>
</evidence>
<reference evidence="6" key="1">
    <citation type="submission" date="2025-08" db="UniProtKB">
        <authorList>
            <consortium name="Ensembl"/>
        </authorList>
    </citation>
    <scope>IDENTIFICATION</scope>
</reference>
<dbReference type="Proteomes" id="UP000694545">
    <property type="component" value="Unplaced"/>
</dbReference>
<evidence type="ECO:0000313" key="6">
    <source>
        <dbReference type="Ensembl" id="ENSVKKP00000025566.1"/>
    </source>
</evidence>
<dbReference type="InterPro" id="IPR029426">
    <property type="entry name" value="FAM86_N"/>
</dbReference>
<dbReference type="GO" id="GO:0032991">
    <property type="term" value="C:protein-containing complex"/>
    <property type="evidence" value="ECO:0007669"/>
    <property type="project" value="TreeGrafter"/>
</dbReference>
<dbReference type="OrthoDB" id="194386at2759"/>
<evidence type="ECO:0000256" key="2">
    <source>
        <dbReference type="ARBA" id="ARBA00022603"/>
    </source>
</evidence>
<sequence>MEAPPRVGAEDGEAPEGHLARRFQQGFLAGARLAEFPWEDLEEFLKNSKDSSALLTILQKTVLHSLSLKYPPSVKYRRCFLSELIKKHESTAAEPLNQLYEALGDVLNTEETTHCYKSYLLPSGDAVTLCESTAIISRGTTGLVTWDAGLYLAEWALENPVIFRNRSVLELGSGMGLTGITICKACHPRAYIFSDHHQCVLQQLSENIHLNGFFVESEFFQQAPTSAETRKAKHTGPRGPGIVVAELDWHLVTKEQLAKLWAEVVIAADVVYDPELTRSLISVLQKLSSDNSGRQAPDVYIAITIRNPETYCCFQKELEKVGIRWQLVPSPQKNLFPYDRRATINILRLLL</sequence>
<dbReference type="Pfam" id="PF14904">
    <property type="entry name" value="FAM86"/>
    <property type="match status" value="1"/>
</dbReference>
<dbReference type="GeneID" id="123017271"/>
<evidence type="ECO:0000256" key="4">
    <source>
        <dbReference type="ARBA" id="ARBA00022691"/>
    </source>
</evidence>
<dbReference type="GO" id="GO:0008168">
    <property type="term" value="F:methyltransferase activity"/>
    <property type="evidence" value="ECO:0007669"/>
    <property type="project" value="UniProtKB-KW"/>
</dbReference>
<dbReference type="Ensembl" id="ENSVKKT00000026183.1">
    <property type="protein sequence ID" value="ENSVKKP00000025566.1"/>
    <property type="gene ID" value="ENSVKKG00000016772.1"/>
</dbReference>
<dbReference type="OMA" id="PIRTYRI"/>
<keyword evidence="3" id="KW-0808">Transferase</keyword>
<organism evidence="6 7">
    <name type="scientific">Varanus komodoensis</name>
    <name type="common">Komodo dragon</name>
    <dbReference type="NCBI Taxonomy" id="61221"/>
    <lineage>
        <taxon>Eukaryota</taxon>
        <taxon>Metazoa</taxon>
        <taxon>Chordata</taxon>
        <taxon>Craniata</taxon>
        <taxon>Vertebrata</taxon>
        <taxon>Euteleostomi</taxon>
        <taxon>Lepidosauria</taxon>
        <taxon>Squamata</taxon>
        <taxon>Bifurcata</taxon>
        <taxon>Unidentata</taxon>
        <taxon>Episquamata</taxon>
        <taxon>Toxicofera</taxon>
        <taxon>Anguimorpha</taxon>
        <taxon>Paleoanguimorpha</taxon>
        <taxon>Varanoidea</taxon>
        <taxon>Varanidae</taxon>
        <taxon>Varanus</taxon>
    </lineage>
</organism>
<name>A0A8D2LPL1_VARKO</name>
<keyword evidence="7" id="KW-1185">Reference proteome</keyword>
<dbReference type="AlphaFoldDB" id="A0A8D2LPL1"/>
<dbReference type="Pfam" id="PF10294">
    <property type="entry name" value="Methyltransf_16"/>
    <property type="match status" value="2"/>
</dbReference>
<dbReference type="RefSeq" id="XP_044274462.1">
    <property type="nucleotide sequence ID" value="XM_044418527.1"/>
</dbReference>
<evidence type="ECO:0000259" key="5">
    <source>
        <dbReference type="Pfam" id="PF14904"/>
    </source>
</evidence>
<dbReference type="GO" id="GO:0032259">
    <property type="term" value="P:methylation"/>
    <property type="evidence" value="ECO:0007669"/>
    <property type="project" value="UniProtKB-KW"/>
</dbReference>
<dbReference type="PANTHER" id="PTHR14614">
    <property type="entry name" value="HEPATOCELLULAR CARCINOMA-ASSOCIATED ANTIGEN"/>
    <property type="match status" value="1"/>
</dbReference>
<accession>A0A8D2LPL1</accession>
<proteinExistence type="inferred from homology"/>
<feature type="domain" description="FAM86 N-terminal" evidence="5">
    <location>
        <begin position="19"/>
        <end position="106"/>
    </location>
</feature>
<evidence type="ECO:0000256" key="3">
    <source>
        <dbReference type="ARBA" id="ARBA00022679"/>
    </source>
</evidence>
<keyword evidence="4" id="KW-0949">S-adenosyl-L-methionine</keyword>
<gene>
    <name evidence="6" type="primary">EEF2KMT</name>
</gene>
<comment type="similarity">
    <text evidence="1">Belongs to the class I-like SAM-binding methyltransferase superfamily. EEF2KMT family.</text>
</comment>
<protein>
    <recommendedName>
        <fullName evidence="5">FAM86 N-terminal domain-containing protein</fullName>
    </recommendedName>
</protein>
<dbReference type="KEGG" id="vko:123017271"/>
<dbReference type="PANTHER" id="PTHR14614:SF130">
    <property type="entry name" value="PROTEIN-LYSINE N-METHYLTRANSFERASE EEF2KMT"/>
    <property type="match status" value="1"/>
</dbReference>
<dbReference type="InterPro" id="IPR019410">
    <property type="entry name" value="Methyltransf_16"/>
</dbReference>
<dbReference type="CTD" id="196483"/>
<keyword evidence="2" id="KW-0489">Methyltransferase</keyword>
<dbReference type="SUPFAM" id="SSF53335">
    <property type="entry name" value="S-adenosyl-L-methionine-dependent methyltransferases"/>
    <property type="match status" value="1"/>
</dbReference>
<dbReference type="Gene3D" id="3.40.50.150">
    <property type="entry name" value="Vaccinia Virus protein VP39"/>
    <property type="match status" value="1"/>
</dbReference>